<dbReference type="Proteomes" id="UP001595740">
    <property type="component" value="Unassembled WGS sequence"/>
</dbReference>
<dbReference type="InterPro" id="IPR001258">
    <property type="entry name" value="NHL_repeat"/>
</dbReference>
<keyword evidence="1" id="KW-0677">Repeat</keyword>
<dbReference type="CDD" id="cd14953">
    <property type="entry name" value="NHL_like_1"/>
    <property type="match status" value="1"/>
</dbReference>
<feature type="repeat" description="NHL" evidence="2">
    <location>
        <begin position="111"/>
        <end position="153"/>
    </location>
</feature>
<proteinExistence type="predicted"/>
<organism evidence="3 4">
    <name type="scientific">Lysobacter cavernae</name>
    <dbReference type="NCBI Taxonomy" id="1685901"/>
    <lineage>
        <taxon>Bacteria</taxon>
        <taxon>Pseudomonadati</taxon>
        <taxon>Pseudomonadota</taxon>
        <taxon>Gammaproteobacteria</taxon>
        <taxon>Lysobacterales</taxon>
        <taxon>Lysobacteraceae</taxon>
        <taxon>Lysobacter</taxon>
    </lineage>
</organism>
<sequence length="698" mass="74300">MTRRSWLWLAVSLTCAALVATFVIPIRRDALTTAMKPAATPFGWDAQLSLSAGDGVLGLRDGQALQARFADPYGVAVGADGSVYVADAGDNNRIRRIGRDGMVSTLAGSAEGFVDGAGVAARFDTPSGLALDRAGNLYVADTGNHAIRKVSPQGVVTTVAGTGVGGFRDGPGAQAQFSGPIGVAVDTAGRIFVADTYNDRIRMIQPDGQVSTLAGGEFPGYQDGVGSAARFDTPTALAVDADGVIWIADTRNNAIRRLTPAGEVTTLRTIPQDLYAMRRPISLALTRDGFLYVGEMASGRVLQLSRGGAWHVLTGNTQGERMARPAGLALDADGMLHVADAGSYRVYRTAPRDTHVEPMPVAMGPSEHNLLPDTGGRWPLRPQLGWHEVVGTLGEVRGNYDGESRDHLHGGLDIRGDAGAQVLAIADAKVSSPSGAWGLGELGEGIALDTISYIHMRVGRTAKGEMIDPGRFHLLHDEAGKPERMRVLRGTRFKVGDVLGTINGMAHVHLSVGANGYERNAVALGFTQYADAQPPRVDSIRLFDAMAQPLTQKQRGRVLVPRDALGVQIIVDAWDQVDRNLPRRRLGLHAVGYQVLHSDGSPLPGFEAPLMNIQFNRMPADSEAVKIAYGPDSGITVHGSAITRFQYVVTNTVRDGTLLTGYWQPGELPAGDYTVRITARDYSGNVASTGRDLPLTLQ</sequence>
<gene>
    <name evidence="3" type="ORF">ACFOLC_11740</name>
</gene>
<dbReference type="Gene3D" id="2.70.70.10">
    <property type="entry name" value="Glucose Permease (Domain IIA)"/>
    <property type="match status" value="1"/>
</dbReference>
<evidence type="ECO:0000313" key="3">
    <source>
        <dbReference type="EMBL" id="MFC3551680.1"/>
    </source>
</evidence>
<evidence type="ECO:0000313" key="4">
    <source>
        <dbReference type="Proteomes" id="UP001595740"/>
    </source>
</evidence>
<keyword evidence="4" id="KW-1185">Reference proteome</keyword>
<dbReference type="RefSeq" id="WP_386759452.1">
    <property type="nucleotide sequence ID" value="NZ_JBHRXK010000005.1"/>
</dbReference>
<dbReference type="PANTHER" id="PTHR13833">
    <property type="match status" value="1"/>
</dbReference>
<dbReference type="InterPro" id="IPR011055">
    <property type="entry name" value="Dup_hybrid_motif"/>
</dbReference>
<dbReference type="InterPro" id="IPR011042">
    <property type="entry name" value="6-blade_b-propeller_TolB-like"/>
</dbReference>
<comment type="caution">
    <text evidence="3">The sequence shown here is derived from an EMBL/GenBank/DDBJ whole genome shotgun (WGS) entry which is preliminary data.</text>
</comment>
<reference evidence="4" key="1">
    <citation type="journal article" date="2019" name="Int. J. Syst. Evol. Microbiol.">
        <title>The Global Catalogue of Microorganisms (GCM) 10K type strain sequencing project: providing services to taxonomists for standard genome sequencing and annotation.</title>
        <authorList>
            <consortium name="The Broad Institute Genomics Platform"/>
            <consortium name="The Broad Institute Genome Sequencing Center for Infectious Disease"/>
            <person name="Wu L."/>
            <person name="Ma J."/>
        </authorList>
    </citation>
    <scope>NUCLEOTIDE SEQUENCE [LARGE SCALE GENOMIC DNA]</scope>
    <source>
        <strain evidence="4">KCTC 42875</strain>
    </source>
</reference>
<dbReference type="PANTHER" id="PTHR13833:SF71">
    <property type="entry name" value="NHL DOMAIN-CONTAINING PROTEIN"/>
    <property type="match status" value="1"/>
</dbReference>
<evidence type="ECO:0000256" key="2">
    <source>
        <dbReference type="PROSITE-ProRule" id="PRU00504"/>
    </source>
</evidence>
<feature type="repeat" description="NHL" evidence="2">
    <location>
        <begin position="171"/>
        <end position="207"/>
    </location>
</feature>
<protein>
    <submittedName>
        <fullName evidence="3">NHL repeat-containing protein</fullName>
    </submittedName>
</protein>
<evidence type="ECO:0000256" key="1">
    <source>
        <dbReference type="ARBA" id="ARBA00022737"/>
    </source>
</evidence>
<dbReference type="SUPFAM" id="SSF101898">
    <property type="entry name" value="NHL repeat"/>
    <property type="match status" value="1"/>
</dbReference>
<dbReference type="EMBL" id="JBHRXK010000005">
    <property type="protein sequence ID" value="MFC3551680.1"/>
    <property type="molecule type" value="Genomic_DNA"/>
</dbReference>
<accession>A0ABV7RQN8</accession>
<dbReference type="PROSITE" id="PS51125">
    <property type="entry name" value="NHL"/>
    <property type="match status" value="2"/>
</dbReference>
<dbReference type="Pfam" id="PF01436">
    <property type="entry name" value="NHL"/>
    <property type="match status" value="4"/>
</dbReference>
<dbReference type="Gene3D" id="2.120.10.30">
    <property type="entry name" value="TolB, C-terminal domain"/>
    <property type="match status" value="2"/>
</dbReference>
<dbReference type="Gene3D" id="2.40.10.500">
    <property type="match status" value="1"/>
</dbReference>
<name>A0ABV7RQN8_9GAMM</name>